<evidence type="ECO:0000313" key="2">
    <source>
        <dbReference type="EMBL" id="EIF00272.1"/>
    </source>
</evidence>
<keyword evidence="1" id="KW-0812">Transmembrane</keyword>
<organism evidence="2 3">
    <name type="scientific">Saccharomonospora glauca K62</name>
    <dbReference type="NCBI Taxonomy" id="928724"/>
    <lineage>
        <taxon>Bacteria</taxon>
        <taxon>Bacillati</taxon>
        <taxon>Actinomycetota</taxon>
        <taxon>Actinomycetes</taxon>
        <taxon>Pseudonocardiales</taxon>
        <taxon>Pseudonocardiaceae</taxon>
        <taxon>Saccharomonospora</taxon>
    </lineage>
</organism>
<keyword evidence="1" id="KW-1133">Transmembrane helix</keyword>
<dbReference type="Proteomes" id="UP000005087">
    <property type="component" value="Chromosome"/>
</dbReference>
<name>I1D5P7_9PSEU</name>
<dbReference type="AlphaFoldDB" id="I1D5P7"/>
<accession>I1D5P7</accession>
<dbReference type="STRING" id="928724.SacglDRAFT_03411"/>
<gene>
    <name evidence="2" type="ORF">SacglDRAFT_03411</name>
</gene>
<proteinExistence type="predicted"/>
<sequence>MSDLGVSGSCHVRRRTAESPVTSRKSPLRCFHTLGVTDMANETWRPATRRELIKALIHDVKVAIPIYLFFTFGPGLVLGGLSDWGFLGLLASIAVLIGFFWLLCGFAGWWMGDLAVHNFRSHGYRRYHLHQVYGDTGNHVGLGGRILRILLSPIDLTFLCFKTNAAQLFVWARRIQVIYVPPGQPLPKGPLPRPGRFPVEFNPDYFTEE</sequence>
<reference evidence="3" key="2">
    <citation type="submission" date="2012-01" db="EMBL/GenBank/DDBJ databases">
        <title>Noncontiguous Finished sequence of chromosome of Saccharomonospora glauca K62.</title>
        <authorList>
            <consortium name="US DOE Joint Genome Institute"/>
            <person name="Lucas S."/>
            <person name="Han J."/>
            <person name="Lapidus A."/>
            <person name="Cheng J.-F."/>
            <person name="Goodwin L."/>
            <person name="Pitluck S."/>
            <person name="Peters L."/>
            <person name="Mikhailova N."/>
            <person name="Held B."/>
            <person name="Detter J.C."/>
            <person name="Han C."/>
            <person name="Tapia R."/>
            <person name="Land M."/>
            <person name="Hauser L."/>
            <person name="Kyrpides N."/>
            <person name="Ivanova N."/>
            <person name="Pagani I."/>
            <person name="Brambilla E.-M."/>
            <person name="Klenk H.-P."/>
            <person name="Woyke T."/>
        </authorList>
    </citation>
    <scope>NUCLEOTIDE SEQUENCE [LARGE SCALE GENOMIC DNA]</scope>
    <source>
        <strain evidence="3">K62</strain>
    </source>
</reference>
<feature type="transmembrane region" description="Helical" evidence="1">
    <location>
        <begin position="87"/>
        <end position="111"/>
    </location>
</feature>
<keyword evidence="3" id="KW-1185">Reference proteome</keyword>
<reference evidence="2 3" key="1">
    <citation type="submission" date="2011-09" db="EMBL/GenBank/DDBJ databases">
        <authorList>
            <consortium name="US DOE Joint Genome Institute (JGI-PGF)"/>
            <person name="Lucas S."/>
            <person name="Han J."/>
            <person name="Lapidus A."/>
            <person name="Cheng J.-F."/>
            <person name="Goodwin L."/>
            <person name="Pitluck S."/>
            <person name="Peters L."/>
            <person name="Land M.L."/>
            <person name="Hauser L."/>
            <person name="Brambilla E."/>
            <person name="Klenk H.-P."/>
            <person name="Woyke T.J."/>
        </authorList>
    </citation>
    <scope>NUCLEOTIDE SEQUENCE [LARGE SCALE GENOMIC DNA]</scope>
    <source>
        <strain evidence="2 3">K62</strain>
    </source>
</reference>
<evidence type="ECO:0000256" key="1">
    <source>
        <dbReference type="SAM" id="Phobius"/>
    </source>
</evidence>
<dbReference type="HOGENOM" id="CLU_1516853_0_0_11"/>
<dbReference type="EMBL" id="CM001484">
    <property type="protein sequence ID" value="EIF00272.1"/>
    <property type="molecule type" value="Genomic_DNA"/>
</dbReference>
<evidence type="ECO:0000313" key="3">
    <source>
        <dbReference type="Proteomes" id="UP000005087"/>
    </source>
</evidence>
<feature type="transmembrane region" description="Helical" evidence="1">
    <location>
        <begin position="62"/>
        <end position="81"/>
    </location>
</feature>
<keyword evidence="1" id="KW-0472">Membrane</keyword>
<protein>
    <submittedName>
        <fullName evidence="2">Uncharacterized protein</fullName>
    </submittedName>
</protein>